<dbReference type="EMBL" id="FQNF01000078">
    <property type="protein sequence ID" value="SGZ41089.1"/>
    <property type="molecule type" value="Genomic_DNA"/>
</dbReference>
<proteinExistence type="inferred from homology"/>
<dbReference type="GO" id="GO:0006487">
    <property type="term" value="P:protein N-linked glycosylation"/>
    <property type="evidence" value="ECO:0007669"/>
    <property type="project" value="TreeGrafter"/>
</dbReference>
<dbReference type="GO" id="GO:0000026">
    <property type="term" value="F:alpha-1,2-mannosyltransferase activity"/>
    <property type="evidence" value="ECO:0007669"/>
    <property type="project" value="TreeGrafter"/>
</dbReference>
<dbReference type="FunFam" id="3.90.550.10:FF:000051">
    <property type="entry name" value="Alpha-1,2-mannosyltransferase (Ktr4)"/>
    <property type="match status" value="1"/>
</dbReference>
<evidence type="ECO:0000256" key="1">
    <source>
        <dbReference type="ARBA" id="ARBA00004606"/>
    </source>
</evidence>
<dbReference type="GO" id="GO:0005794">
    <property type="term" value="C:Golgi apparatus"/>
    <property type="evidence" value="ECO:0007669"/>
    <property type="project" value="TreeGrafter"/>
</dbReference>
<dbReference type="Proteomes" id="UP000183365">
    <property type="component" value="Unassembled WGS sequence"/>
</dbReference>
<evidence type="ECO:0000256" key="4">
    <source>
        <dbReference type="ARBA" id="ARBA00022679"/>
    </source>
</evidence>
<evidence type="ECO:0000256" key="3">
    <source>
        <dbReference type="ARBA" id="ARBA00022676"/>
    </source>
</evidence>
<evidence type="ECO:0000313" key="7">
    <source>
        <dbReference type="EMBL" id="SGZ41089.1"/>
    </source>
</evidence>
<dbReference type="PANTHER" id="PTHR31121:SF6">
    <property type="entry name" value="ALPHA-1,2 MANNOSYLTRANSFERASE KTR1"/>
    <property type="match status" value="1"/>
</dbReference>
<keyword evidence="4 7" id="KW-0808">Transferase</keyword>
<dbReference type="VEuPathDB" id="FungiDB:HGUI_03289"/>
<dbReference type="GO" id="GO:0006493">
    <property type="term" value="P:protein O-linked glycosylation"/>
    <property type="evidence" value="ECO:0007669"/>
    <property type="project" value="TreeGrafter"/>
</dbReference>
<organism evidence="7 8">
    <name type="scientific">Hanseniaspora guilliermondii</name>
    <dbReference type="NCBI Taxonomy" id="56406"/>
    <lineage>
        <taxon>Eukaryota</taxon>
        <taxon>Fungi</taxon>
        <taxon>Dikarya</taxon>
        <taxon>Ascomycota</taxon>
        <taxon>Saccharomycotina</taxon>
        <taxon>Saccharomycetes</taxon>
        <taxon>Saccharomycodales</taxon>
        <taxon>Saccharomycodaceae</taxon>
        <taxon>Hanseniaspora</taxon>
    </lineage>
</organism>
<comment type="subcellular location">
    <subcellularLocation>
        <location evidence="1">Membrane</location>
        <topology evidence="1">Single-pass type II membrane protein</topology>
    </subcellularLocation>
</comment>
<dbReference type="PANTHER" id="PTHR31121">
    <property type="entry name" value="ALPHA-1,2 MANNOSYLTRANSFERASE KTR1"/>
    <property type="match status" value="1"/>
</dbReference>
<sequence>MKLNSDKIIRLIGCSILLVFSYWLFIPNGNVSSKSSVMINKDDGSVHYSSKGSLVEQGYEMVDAVDKNSGYEYKLVKSLPYTGEKEKACFVTLARNSDLYGLLRAIQSVEDRFNKKFQYDWVFLNDEEFNDEFKRLTTSLVSGETKYGLVPKEHWSYPDFIDQEKAAECRKKMTDDGIIYGWSESYRFMCRYESGLFFRHPLMDDYDWYWRVEPDVEFFCDIDFDVFKFMKDNNKKYAFTVSIFEYLGTIPTLWDTTVDFMKENPELIHPNNMMDFISDDDGTSYNLCHFWSNFEIASLDFYRGEAYTKYFEYLDKAGGFFYERWGDAPVHSIAVSLLMDRSEIHHFDQIAYYHPPFYSCSVDDETRIKNKCSCNPADDFTWQGYSCTGRYYKINNLEKPDGWFEYLG</sequence>
<keyword evidence="3 7" id="KW-0328">Glycosyltransferase</keyword>
<name>A0A1L0CRB4_9ASCO</name>
<keyword evidence="6" id="KW-0812">Transmembrane</keyword>
<dbReference type="Pfam" id="PF01793">
    <property type="entry name" value="Glyco_transf_15"/>
    <property type="match status" value="1"/>
</dbReference>
<dbReference type="GO" id="GO:0016020">
    <property type="term" value="C:membrane"/>
    <property type="evidence" value="ECO:0007669"/>
    <property type="project" value="UniProtKB-SubCell"/>
</dbReference>
<keyword evidence="5" id="KW-0735">Signal-anchor</keyword>
<feature type="transmembrane region" description="Helical" evidence="6">
    <location>
        <begin position="7"/>
        <end position="26"/>
    </location>
</feature>
<evidence type="ECO:0000256" key="6">
    <source>
        <dbReference type="SAM" id="Phobius"/>
    </source>
</evidence>
<evidence type="ECO:0000256" key="2">
    <source>
        <dbReference type="ARBA" id="ARBA00007677"/>
    </source>
</evidence>
<dbReference type="AlphaFoldDB" id="A0A1L0CRB4"/>
<dbReference type="OrthoDB" id="439943at2759"/>
<comment type="similarity">
    <text evidence="2">Belongs to the glycosyltransferase 15 family.</text>
</comment>
<keyword evidence="6" id="KW-1133">Transmembrane helix</keyword>
<accession>A0A1L0CRB4</accession>
<evidence type="ECO:0000256" key="5">
    <source>
        <dbReference type="ARBA" id="ARBA00022968"/>
    </source>
</evidence>
<protein>
    <submittedName>
        <fullName evidence="7">Probable Alpha-1,2 mannosyltransferase KTR1</fullName>
    </submittedName>
</protein>
<evidence type="ECO:0000313" key="8">
    <source>
        <dbReference type="Proteomes" id="UP000183365"/>
    </source>
</evidence>
<keyword evidence="6" id="KW-0472">Membrane</keyword>
<dbReference type="GO" id="GO:0000032">
    <property type="term" value="P:cell wall mannoprotein biosynthetic process"/>
    <property type="evidence" value="ECO:0007669"/>
    <property type="project" value="TreeGrafter"/>
</dbReference>
<dbReference type="InterPro" id="IPR029044">
    <property type="entry name" value="Nucleotide-diphossugar_trans"/>
</dbReference>
<keyword evidence="8" id="KW-1185">Reference proteome</keyword>
<dbReference type="InterPro" id="IPR002685">
    <property type="entry name" value="Glyco_trans_15"/>
</dbReference>
<gene>
    <name evidence="7" type="ORF">HGUI_03289</name>
</gene>
<dbReference type="SUPFAM" id="SSF53448">
    <property type="entry name" value="Nucleotide-diphospho-sugar transferases"/>
    <property type="match status" value="1"/>
</dbReference>
<reference evidence="8" key="1">
    <citation type="submission" date="2016-11" db="EMBL/GenBank/DDBJ databases">
        <authorList>
            <person name="Guldener U."/>
        </authorList>
    </citation>
    <scope>NUCLEOTIDE SEQUENCE [LARGE SCALE GENOMIC DNA]</scope>
</reference>
<dbReference type="Gene3D" id="3.90.550.10">
    <property type="entry name" value="Spore Coat Polysaccharide Biosynthesis Protein SpsA, Chain A"/>
    <property type="match status" value="1"/>
</dbReference>